<feature type="non-terminal residue" evidence="1">
    <location>
        <position position="1"/>
    </location>
</feature>
<name>A0A812ZHS1_9DINO</name>
<gene>
    <name evidence="1" type="primary">Slc35a3</name>
    <name evidence="1" type="ORF">SNEC2469_LOCUS24620</name>
</gene>
<dbReference type="EMBL" id="CAJNJA010047672">
    <property type="protein sequence ID" value="CAE7825667.1"/>
    <property type="molecule type" value="Genomic_DNA"/>
</dbReference>
<protein>
    <submittedName>
        <fullName evidence="1">Slc35a3 protein</fullName>
    </submittedName>
</protein>
<dbReference type="OrthoDB" id="430567at2759"/>
<evidence type="ECO:0000313" key="2">
    <source>
        <dbReference type="Proteomes" id="UP000601435"/>
    </source>
</evidence>
<keyword evidence="2" id="KW-1185">Reference proteome</keyword>
<accession>A0A812ZHS1</accession>
<reference evidence="1" key="1">
    <citation type="submission" date="2021-02" db="EMBL/GenBank/DDBJ databases">
        <authorList>
            <person name="Dougan E. K."/>
            <person name="Rhodes N."/>
            <person name="Thang M."/>
            <person name="Chan C."/>
        </authorList>
    </citation>
    <scope>NUCLEOTIDE SEQUENCE</scope>
</reference>
<dbReference type="AlphaFoldDB" id="A0A812ZHS1"/>
<organism evidence="1 2">
    <name type="scientific">Symbiodinium necroappetens</name>
    <dbReference type="NCBI Taxonomy" id="1628268"/>
    <lineage>
        <taxon>Eukaryota</taxon>
        <taxon>Sar</taxon>
        <taxon>Alveolata</taxon>
        <taxon>Dinophyceae</taxon>
        <taxon>Suessiales</taxon>
        <taxon>Symbiodiniaceae</taxon>
        <taxon>Symbiodinium</taxon>
    </lineage>
</organism>
<comment type="caution">
    <text evidence="1">The sequence shown here is derived from an EMBL/GenBank/DDBJ whole genome shotgun (WGS) entry which is preliminary data.</text>
</comment>
<evidence type="ECO:0000313" key="1">
    <source>
        <dbReference type="EMBL" id="CAE7825667.1"/>
    </source>
</evidence>
<dbReference type="Proteomes" id="UP000601435">
    <property type="component" value="Unassembled WGS sequence"/>
</dbReference>
<proteinExistence type="predicted"/>
<sequence>MYSGQSSTLSQGHRGITVQELWDFYDPESSWLEAQRWRCGICHKSCCCEKCVEPEPTQEAETRTQEEGEDEGGSDDNFAEEVVEQIGAVFAGIERKVAEEKRAWRMCFNRFKPETHGRCSHCGAEGGPGRWEERNLYEVVEHMVKPICAQLRVSYVELLRRGPEGEEMEGVKPDTFVSHWWGEEFPKFVRTLTCFAEARSRRLPWTVCTTPHRNPKTWAFWICAFANNQYAIEHALGDFSSDVTPRTAVMTSAFATALDAVSDVVAVLDDRAIIYTRIWCCFELFSVARLIPDR</sequence>